<evidence type="ECO:0000313" key="3">
    <source>
        <dbReference type="EMBL" id="MBM7701538.1"/>
    </source>
</evidence>
<dbReference type="Proteomes" id="UP000809829">
    <property type="component" value="Unassembled WGS sequence"/>
</dbReference>
<dbReference type="PROSITE" id="PS51257">
    <property type="entry name" value="PROKAR_LIPOPROTEIN"/>
    <property type="match status" value="1"/>
</dbReference>
<protein>
    <recommendedName>
        <fullName evidence="2">YqgU-like 6-bladed beta-propeller domain-containing protein</fullName>
    </recommendedName>
</protein>
<keyword evidence="4" id="KW-1185">Reference proteome</keyword>
<reference evidence="3 4" key="1">
    <citation type="submission" date="2021-01" db="EMBL/GenBank/DDBJ databases">
        <title>Genomic Encyclopedia of Type Strains, Phase IV (KMG-IV): sequencing the most valuable type-strain genomes for metagenomic binning, comparative biology and taxonomic classification.</title>
        <authorList>
            <person name="Goeker M."/>
        </authorList>
    </citation>
    <scope>NUCLEOTIDE SEQUENCE [LARGE SCALE GENOMIC DNA]</scope>
    <source>
        <strain evidence="3 4">DSM 104297</strain>
    </source>
</reference>
<organism evidence="3 4">
    <name type="scientific">Priestia iocasae</name>
    <dbReference type="NCBI Taxonomy" id="2291674"/>
    <lineage>
        <taxon>Bacteria</taxon>
        <taxon>Bacillati</taxon>
        <taxon>Bacillota</taxon>
        <taxon>Bacilli</taxon>
        <taxon>Bacillales</taxon>
        <taxon>Bacillaceae</taxon>
        <taxon>Priestia</taxon>
    </lineage>
</organism>
<dbReference type="RefSeq" id="WP_205182940.1">
    <property type="nucleotide sequence ID" value="NZ_JAFBFC010000001.1"/>
</dbReference>
<evidence type="ECO:0000259" key="2">
    <source>
        <dbReference type="Pfam" id="PF21101"/>
    </source>
</evidence>
<proteinExistence type="predicted"/>
<accession>A0ABS2QQP2</accession>
<dbReference type="EMBL" id="JAFBFC010000001">
    <property type="protein sequence ID" value="MBM7701538.1"/>
    <property type="molecule type" value="Genomic_DNA"/>
</dbReference>
<name>A0ABS2QQP2_9BACI</name>
<feature type="domain" description="YqgU-like 6-bladed beta-propeller" evidence="2">
    <location>
        <begin position="83"/>
        <end position="337"/>
    </location>
</feature>
<dbReference type="InterPro" id="IPR048421">
    <property type="entry name" value="YqgU_beta-prop"/>
</dbReference>
<dbReference type="Pfam" id="PF21101">
    <property type="entry name" value="YqgU"/>
    <property type="match status" value="1"/>
</dbReference>
<comment type="caution">
    <text evidence="3">The sequence shown here is derived from an EMBL/GenBank/DDBJ whole genome shotgun (WGS) entry which is preliminary data.</text>
</comment>
<dbReference type="SUPFAM" id="SSF69304">
    <property type="entry name" value="Tricorn protease N-terminal domain"/>
    <property type="match status" value="1"/>
</dbReference>
<feature type="chain" id="PRO_5045520254" description="YqgU-like 6-bladed beta-propeller domain-containing protein" evidence="1">
    <location>
        <begin position="23"/>
        <end position="358"/>
    </location>
</feature>
<sequence length="358" mass="41274">MIKRVMVFIFVIVMLVACQSEASNDPNKAQKQHEGEKKVTNQQEIKPYIIEQSAFGGIGDWYDNHHVLIIKHEKKGSIIEKYNIYTGKTELFFRSDAPIISVKANPNYHTFLVHLSQSTEEATLLFLNQSGETLDTLKLESFDVQYTWNPFLPNQVFITSFLEDWTFNLFLRDVAKKTHQLYTLPQPFIHWINQDEIIYLDVDDVLANPYAPLVKFNLDTNEATVIKEDVVGVSYLGSTLITIEENDGVGTYTFWDSSFEKVDKLTLPIITEYDGPLIPYSQMDPSEQLFYTFKSNSSKQFDFIVYSLEHSKVETLIEGIENMPLKLSPDGKISLIGYQFEQVIKINEKTIMDLVKFQ</sequence>
<evidence type="ECO:0000313" key="4">
    <source>
        <dbReference type="Proteomes" id="UP000809829"/>
    </source>
</evidence>
<feature type="signal peptide" evidence="1">
    <location>
        <begin position="1"/>
        <end position="22"/>
    </location>
</feature>
<gene>
    <name evidence="3" type="ORF">JOC83_000364</name>
</gene>
<evidence type="ECO:0000256" key="1">
    <source>
        <dbReference type="SAM" id="SignalP"/>
    </source>
</evidence>
<keyword evidence="1" id="KW-0732">Signal</keyword>